<dbReference type="InterPro" id="IPR045084">
    <property type="entry name" value="AIB/MYC-like"/>
</dbReference>
<dbReference type="Gene3D" id="4.10.280.10">
    <property type="entry name" value="Helix-loop-helix DNA-binding domain"/>
    <property type="match status" value="1"/>
</dbReference>
<dbReference type="PANTHER" id="PTHR11514:SF40">
    <property type="entry name" value="TRANSCRIPTION FACTOR BHLH14"/>
    <property type="match status" value="1"/>
</dbReference>
<dbReference type="Pfam" id="PF14215">
    <property type="entry name" value="bHLH-MYC_N"/>
    <property type="match status" value="1"/>
</dbReference>
<keyword evidence="2 5" id="KW-0805">Transcription regulation</keyword>
<dbReference type="InterPro" id="IPR011598">
    <property type="entry name" value="bHLH_dom"/>
</dbReference>
<dbReference type="InterPro" id="IPR025610">
    <property type="entry name" value="MYC/MYB_N"/>
</dbReference>
<dbReference type="GO" id="GO:0003700">
    <property type="term" value="F:DNA-binding transcription factor activity"/>
    <property type="evidence" value="ECO:0007669"/>
    <property type="project" value="InterPro"/>
</dbReference>
<name>A0AAN7K2G5_9MYRT</name>
<sequence length="657" mass="70575">MDGMMISPSSPSSLTSLDNFKVAAAISPLQQRLRLVVQSQPELWTYTIFWQIIHDNGGQLFLAWGDGYFQGGGGVGGSSTCCTIRNGSIHVPAGTPNFILSSSSSSSHSSSPSPPPSASSGLDGCNVGGGSCRVLSSGRKKLVMKEIQAFIGNSHPHHDIIDGISSTLHDQMDDIVSDAEWFYVMSLTRSFSASDRTLPGKVLSTGSLVWLSGAHDLQFCSRHCERAKEAQLHGIQTLVCIPTPDGVLELGSSSVIQEDWTLIQQVKTLFVSSSPDLVAPPPPPPPPLATIPFLDRNISFADIGIIAGIQEEDFSAPPPQLISGGDDHHHHSSRGKVINSNNVDSYDRKYIGFAMGGQQNNKNANTINDINISNNCSAESDLHSDSDSPLITNSLKAQVPDITAAAASIDDEKMMRAPRKRGRKPGLGREAPLNHVEAERQRREKLNHRFYALRAVVPNVSRMDKASLLSDAVSYINELKSKISDMESQLMMLPQQPQLQQKMRESAATATASASSSKNHVKQEQANVADAGVAATDNQSTTTTATTSIDGHAVVTAAPTSPHSYCPPAATSSSSTGPRLEIEIRTVGSEAMIRVQSVSSNYPSARLMCAMRDLKLQIRHASISTVNDLMLQDVVVRVPDGLQSEESLRATLLPMLN</sequence>
<keyword evidence="9" id="KW-1185">Reference proteome</keyword>
<evidence type="ECO:0000256" key="1">
    <source>
        <dbReference type="ARBA" id="ARBA00004123"/>
    </source>
</evidence>
<evidence type="ECO:0000256" key="2">
    <source>
        <dbReference type="ARBA" id="ARBA00023015"/>
    </source>
</evidence>
<protein>
    <recommendedName>
        <fullName evidence="5">Transcription factor</fullName>
        <shortName evidence="5">bHLH transcription factor</shortName>
    </recommendedName>
    <alternativeName>
        <fullName evidence="5">Basic helix-loop-helix protein</fullName>
    </alternativeName>
</protein>
<dbReference type="CDD" id="cd11449">
    <property type="entry name" value="bHLH_AtAIB_like"/>
    <property type="match status" value="1"/>
</dbReference>
<dbReference type="PROSITE" id="PS50888">
    <property type="entry name" value="BHLH"/>
    <property type="match status" value="1"/>
</dbReference>
<evidence type="ECO:0000256" key="3">
    <source>
        <dbReference type="ARBA" id="ARBA00023163"/>
    </source>
</evidence>
<dbReference type="GO" id="GO:0046983">
    <property type="term" value="F:protein dimerization activity"/>
    <property type="evidence" value="ECO:0007669"/>
    <property type="project" value="InterPro"/>
</dbReference>
<reference evidence="8 9" key="1">
    <citation type="journal article" date="2023" name="Hortic Res">
        <title>Pangenome of water caltrop reveals structural variations and asymmetric subgenome divergence after allopolyploidization.</title>
        <authorList>
            <person name="Zhang X."/>
            <person name="Chen Y."/>
            <person name="Wang L."/>
            <person name="Yuan Y."/>
            <person name="Fang M."/>
            <person name="Shi L."/>
            <person name="Lu R."/>
            <person name="Comes H.P."/>
            <person name="Ma Y."/>
            <person name="Chen Y."/>
            <person name="Huang G."/>
            <person name="Zhou Y."/>
            <person name="Zheng Z."/>
            <person name="Qiu Y."/>
        </authorList>
    </citation>
    <scope>NUCLEOTIDE SEQUENCE [LARGE SCALE GENOMIC DNA]</scope>
    <source>
        <tissue evidence="8">Roots</tissue>
    </source>
</reference>
<evidence type="ECO:0000259" key="7">
    <source>
        <dbReference type="PROSITE" id="PS50888"/>
    </source>
</evidence>
<feature type="region of interest" description="Disordered" evidence="6">
    <location>
        <begin position="415"/>
        <end position="440"/>
    </location>
</feature>
<gene>
    <name evidence="8" type="ORF">SAY87_019560</name>
</gene>
<dbReference type="GO" id="GO:0000976">
    <property type="term" value="F:transcription cis-regulatory region binding"/>
    <property type="evidence" value="ECO:0007669"/>
    <property type="project" value="TreeGrafter"/>
</dbReference>
<dbReference type="PANTHER" id="PTHR11514">
    <property type="entry name" value="MYC"/>
    <property type="match status" value="1"/>
</dbReference>
<feature type="compositionally biased region" description="Low complexity" evidence="6">
    <location>
        <begin position="534"/>
        <end position="546"/>
    </location>
</feature>
<feature type="compositionally biased region" description="Low complexity" evidence="6">
    <location>
        <begin position="101"/>
        <end position="111"/>
    </location>
</feature>
<evidence type="ECO:0000256" key="4">
    <source>
        <dbReference type="ARBA" id="ARBA00023242"/>
    </source>
</evidence>
<feature type="region of interest" description="Disordered" evidence="6">
    <location>
        <begin position="496"/>
        <end position="546"/>
    </location>
</feature>
<dbReference type="Proteomes" id="UP001345219">
    <property type="component" value="Chromosome 15"/>
</dbReference>
<organism evidence="8 9">
    <name type="scientific">Trapa incisa</name>
    <dbReference type="NCBI Taxonomy" id="236973"/>
    <lineage>
        <taxon>Eukaryota</taxon>
        <taxon>Viridiplantae</taxon>
        <taxon>Streptophyta</taxon>
        <taxon>Embryophyta</taxon>
        <taxon>Tracheophyta</taxon>
        <taxon>Spermatophyta</taxon>
        <taxon>Magnoliopsida</taxon>
        <taxon>eudicotyledons</taxon>
        <taxon>Gunneridae</taxon>
        <taxon>Pentapetalae</taxon>
        <taxon>rosids</taxon>
        <taxon>malvids</taxon>
        <taxon>Myrtales</taxon>
        <taxon>Lythraceae</taxon>
        <taxon>Trapa</taxon>
    </lineage>
</organism>
<feature type="region of interest" description="Disordered" evidence="6">
    <location>
        <begin position="101"/>
        <end position="122"/>
    </location>
</feature>
<keyword evidence="3 5" id="KW-0804">Transcription</keyword>
<dbReference type="EMBL" id="JAXIOK010000012">
    <property type="protein sequence ID" value="KAK4758259.1"/>
    <property type="molecule type" value="Genomic_DNA"/>
</dbReference>
<proteinExistence type="predicted"/>
<feature type="compositionally biased region" description="Basic residues" evidence="6">
    <location>
        <begin position="416"/>
        <end position="426"/>
    </location>
</feature>
<evidence type="ECO:0000256" key="5">
    <source>
        <dbReference type="RuleBase" id="RU369104"/>
    </source>
</evidence>
<evidence type="ECO:0000313" key="8">
    <source>
        <dbReference type="EMBL" id="KAK4758259.1"/>
    </source>
</evidence>
<accession>A0AAN7K2G5</accession>
<feature type="domain" description="BHLH" evidence="7">
    <location>
        <begin position="430"/>
        <end position="479"/>
    </location>
</feature>
<evidence type="ECO:0000256" key="6">
    <source>
        <dbReference type="SAM" id="MobiDB-lite"/>
    </source>
</evidence>
<feature type="compositionally biased region" description="Low complexity" evidence="6">
    <location>
        <begin position="496"/>
        <end position="517"/>
    </location>
</feature>
<dbReference type="GO" id="GO:0005634">
    <property type="term" value="C:nucleus"/>
    <property type="evidence" value="ECO:0007669"/>
    <property type="project" value="UniProtKB-SubCell"/>
</dbReference>
<keyword evidence="4 5" id="KW-0539">Nucleus</keyword>
<dbReference type="SUPFAM" id="SSF47459">
    <property type="entry name" value="HLH, helix-loop-helix DNA-binding domain"/>
    <property type="match status" value="1"/>
</dbReference>
<evidence type="ECO:0000313" key="9">
    <source>
        <dbReference type="Proteomes" id="UP001345219"/>
    </source>
</evidence>
<dbReference type="SMART" id="SM00353">
    <property type="entry name" value="HLH"/>
    <property type="match status" value="1"/>
</dbReference>
<comment type="caution">
    <text evidence="8">The sequence shown here is derived from an EMBL/GenBank/DDBJ whole genome shotgun (WGS) entry which is preliminary data.</text>
</comment>
<dbReference type="AlphaFoldDB" id="A0AAN7K2G5"/>
<comment type="subcellular location">
    <subcellularLocation>
        <location evidence="1 5">Nucleus</location>
    </subcellularLocation>
</comment>
<dbReference type="Pfam" id="PF00010">
    <property type="entry name" value="HLH"/>
    <property type="match status" value="1"/>
</dbReference>
<dbReference type="InterPro" id="IPR036638">
    <property type="entry name" value="HLH_DNA-bd_sf"/>
</dbReference>